<feature type="domain" description="Transcription elongation factor GreA/GreB C-terminal" evidence="1">
    <location>
        <begin position="50"/>
        <end position="124"/>
    </location>
</feature>
<dbReference type="PANTHER" id="PTHR30437:SF5">
    <property type="entry name" value="REGULATOR OF NUCLEOSIDE DIPHOSPHATE KINASE"/>
    <property type="match status" value="1"/>
</dbReference>
<proteinExistence type="predicted"/>
<dbReference type="PANTHER" id="PTHR30437">
    <property type="entry name" value="TRANSCRIPTION ELONGATION FACTOR GREA"/>
    <property type="match status" value="1"/>
</dbReference>
<dbReference type="GO" id="GO:0070063">
    <property type="term" value="F:RNA polymerase binding"/>
    <property type="evidence" value="ECO:0007669"/>
    <property type="project" value="InterPro"/>
</dbReference>
<accession>A0A127M7C5</accession>
<evidence type="ECO:0000313" key="3">
    <source>
        <dbReference type="Proteomes" id="UP000074119"/>
    </source>
</evidence>
<dbReference type="Pfam" id="PF01272">
    <property type="entry name" value="GreA_GreB"/>
    <property type="match status" value="1"/>
</dbReference>
<dbReference type="GO" id="GO:0003677">
    <property type="term" value="F:DNA binding"/>
    <property type="evidence" value="ECO:0007669"/>
    <property type="project" value="InterPro"/>
</dbReference>
<reference evidence="2 3" key="1">
    <citation type="submission" date="2015-12" db="EMBL/GenBank/DDBJ databases">
        <authorList>
            <person name="Shamseldin A."/>
            <person name="Moawad H."/>
            <person name="Abd El-Rahim W.M."/>
            <person name="Sadowsky M.J."/>
        </authorList>
    </citation>
    <scope>NUCLEOTIDE SEQUENCE [LARGE SCALE GENOMIC DNA]</scope>
    <source>
        <strain evidence="2 3">SM2</strain>
    </source>
</reference>
<dbReference type="STRING" id="1470434.AZF00_12880"/>
<dbReference type="EMBL" id="CP014544">
    <property type="protein sequence ID" value="AMO69143.1"/>
    <property type="molecule type" value="Genomic_DNA"/>
</dbReference>
<dbReference type="SUPFAM" id="SSF54534">
    <property type="entry name" value="FKBP-like"/>
    <property type="match status" value="1"/>
</dbReference>
<dbReference type="Gene3D" id="3.10.50.30">
    <property type="entry name" value="Transcription elongation factor, GreA/GreB, C-terminal domain"/>
    <property type="match status" value="1"/>
</dbReference>
<dbReference type="AlphaFoldDB" id="A0A127M7C5"/>
<dbReference type="InterPro" id="IPR023459">
    <property type="entry name" value="Tscrpt_elong_fac_GreA/B_fam"/>
</dbReference>
<dbReference type="Proteomes" id="UP000074119">
    <property type="component" value="Chromosome"/>
</dbReference>
<dbReference type="InterPro" id="IPR001437">
    <property type="entry name" value="Tscrpt_elong_fac_GreA/B_C"/>
</dbReference>
<evidence type="ECO:0000313" key="2">
    <source>
        <dbReference type="EMBL" id="AMO69143.1"/>
    </source>
</evidence>
<gene>
    <name evidence="2" type="ORF">AZF00_12880</name>
</gene>
<evidence type="ECO:0000259" key="1">
    <source>
        <dbReference type="Pfam" id="PF01272"/>
    </source>
</evidence>
<dbReference type="GO" id="GO:0006354">
    <property type="term" value="P:DNA-templated transcription elongation"/>
    <property type="evidence" value="ECO:0007669"/>
    <property type="project" value="TreeGrafter"/>
</dbReference>
<protein>
    <recommendedName>
        <fullName evidence="1">Transcription elongation factor GreA/GreB C-terminal domain-containing protein</fullName>
    </recommendedName>
</protein>
<sequence length="133" mass="14798">MVLDNTDDIVVKRSDYKRIVQLIMSSSLDVRDSLENEMARALVYNDDEYPKDAVCIGSVVEFTDLTTKEEGRITIVLPSEADVKEMKVSVLSPLGAALIGLKNGKTIHWLMPGARLTEIKVNNVLHPEAELDQ</sequence>
<dbReference type="KEGG" id="zal:AZF00_12880"/>
<dbReference type="GO" id="GO:0032784">
    <property type="term" value="P:regulation of DNA-templated transcription elongation"/>
    <property type="evidence" value="ECO:0007669"/>
    <property type="project" value="InterPro"/>
</dbReference>
<dbReference type="InterPro" id="IPR036953">
    <property type="entry name" value="GreA/GreB_C_sf"/>
</dbReference>
<organism evidence="2 3">
    <name type="scientific">Zhongshania aliphaticivorans</name>
    <dbReference type="NCBI Taxonomy" id="1470434"/>
    <lineage>
        <taxon>Bacteria</taxon>
        <taxon>Pseudomonadati</taxon>
        <taxon>Pseudomonadota</taxon>
        <taxon>Gammaproteobacteria</taxon>
        <taxon>Cellvibrionales</taxon>
        <taxon>Spongiibacteraceae</taxon>
        <taxon>Zhongshania</taxon>
    </lineage>
</organism>
<name>A0A127M7C5_9GAMM</name>